<gene>
    <name evidence="10" type="ORF">AZI86_08620</name>
</gene>
<keyword evidence="3" id="KW-0808">Transferase</keyword>
<accession>A0A150WRQ8</accession>
<organism evidence="10 11">
    <name type="scientific">Bdellovibrio bacteriovorus</name>
    <dbReference type="NCBI Taxonomy" id="959"/>
    <lineage>
        <taxon>Bacteria</taxon>
        <taxon>Pseudomonadati</taxon>
        <taxon>Bdellovibrionota</taxon>
        <taxon>Bdellovibrionia</taxon>
        <taxon>Bdellovibrionales</taxon>
        <taxon>Pseudobdellovibrionaceae</taxon>
        <taxon>Bdellovibrio</taxon>
    </lineage>
</organism>
<dbReference type="OrthoDB" id="8482295at2"/>
<dbReference type="RefSeq" id="WP_061834643.1">
    <property type="nucleotide sequence ID" value="NZ_LUKE01000001.1"/>
</dbReference>
<keyword evidence="6" id="KW-0547">Nucleotide-binding</keyword>
<comment type="similarity">
    <text evidence="2">Belongs to the SELO family.</text>
</comment>
<keyword evidence="11" id="KW-1185">Reference proteome</keyword>
<keyword evidence="8" id="KW-0460">Magnesium</keyword>
<evidence type="ECO:0000256" key="1">
    <source>
        <dbReference type="ARBA" id="ARBA00001946"/>
    </source>
</evidence>
<protein>
    <submittedName>
        <fullName evidence="10">Uncharacterized protein</fullName>
    </submittedName>
</protein>
<sequence length="596" mass="65798">MKARSVLSLVAFTMAFQPMAYAQKAPLPDAAKIIGAGAFVPMQAKQLANPNAIYLNHKLMAEQGLDLQKVLEMTAFAAPVSGETAGGYTNKTKTVYADGYGGIGLNGNEGNGRTFTVDSMWENKGGGITPFVAATSEASHRNGASLLPEGIHEAIWSNLLADELPRGAHRVLAIIATGTRVGGPDGEPRVLIVREAPIRPAHFVVNENGQKRGTEREKNRISDAMKHITNALPQPKNSTARTEAERFRSGIFEMIDRQAQMHSYGWAHSLFHGGTSPSNAGMDGRALDFGTYQALDGYQKIRVIHDDGFNGETKVYKTDLLKDMRDSLVKTLPPELARAMPSEQEWFERFDQTFERTQLLEMLRLAGSFNETTSALLNTHEGLQLAKLVKSMAEAGNEKEIEKWKLPGFAEDYFKQGTYSLEKVMTALAELNLSAPADTAKLMALVPDSALRAQLIEWYVRTFRMQQDMLAQVGISGQAEGKYRLEAAKIRNKKMTELFSTVDNEKKIWAVNDEFKEKGGKISSVQTLIDSTIEQSRRDFHDAKPYTLVISERRVNGKYERTVFDAKLGKTMKVQAPIKVLNDSVHGGSCRSVFAG</sequence>
<dbReference type="GO" id="GO:0016779">
    <property type="term" value="F:nucleotidyltransferase activity"/>
    <property type="evidence" value="ECO:0007669"/>
    <property type="project" value="UniProtKB-KW"/>
</dbReference>
<comment type="caution">
    <text evidence="10">The sequence shown here is derived from an EMBL/GenBank/DDBJ whole genome shotgun (WGS) entry which is preliminary data.</text>
</comment>
<name>A0A150WRQ8_BDEBC</name>
<dbReference type="EMBL" id="LUKE01000001">
    <property type="protein sequence ID" value="KYG67066.1"/>
    <property type="molecule type" value="Genomic_DNA"/>
</dbReference>
<dbReference type="InterPro" id="IPR003846">
    <property type="entry name" value="SelO"/>
</dbReference>
<evidence type="ECO:0000256" key="5">
    <source>
        <dbReference type="ARBA" id="ARBA00022723"/>
    </source>
</evidence>
<reference evidence="10 11" key="1">
    <citation type="submission" date="2016-03" db="EMBL/GenBank/DDBJ databases">
        <authorList>
            <person name="Ploux O."/>
        </authorList>
    </citation>
    <scope>NUCLEOTIDE SEQUENCE [LARGE SCALE GENOMIC DNA]</scope>
    <source>
        <strain evidence="10 11">R0</strain>
    </source>
</reference>
<dbReference type="AlphaFoldDB" id="A0A150WRQ8"/>
<feature type="chain" id="PRO_5007573522" evidence="9">
    <location>
        <begin position="23"/>
        <end position="596"/>
    </location>
</feature>
<evidence type="ECO:0000256" key="8">
    <source>
        <dbReference type="ARBA" id="ARBA00022842"/>
    </source>
</evidence>
<dbReference type="GO" id="GO:0046872">
    <property type="term" value="F:metal ion binding"/>
    <property type="evidence" value="ECO:0007669"/>
    <property type="project" value="UniProtKB-KW"/>
</dbReference>
<evidence type="ECO:0000256" key="9">
    <source>
        <dbReference type="SAM" id="SignalP"/>
    </source>
</evidence>
<keyword evidence="7" id="KW-0067">ATP-binding</keyword>
<dbReference type="GO" id="GO:0005524">
    <property type="term" value="F:ATP binding"/>
    <property type="evidence" value="ECO:0007669"/>
    <property type="project" value="UniProtKB-KW"/>
</dbReference>
<evidence type="ECO:0000256" key="3">
    <source>
        <dbReference type="ARBA" id="ARBA00022679"/>
    </source>
</evidence>
<dbReference type="Proteomes" id="UP000075320">
    <property type="component" value="Unassembled WGS sequence"/>
</dbReference>
<keyword evidence="4" id="KW-0548">Nucleotidyltransferase</keyword>
<keyword evidence="5" id="KW-0479">Metal-binding</keyword>
<proteinExistence type="inferred from homology"/>
<evidence type="ECO:0000256" key="2">
    <source>
        <dbReference type="ARBA" id="ARBA00009747"/>
    </source>
</evidence>
<feature type="signal peptide" evidence="9">
    <location>
        <begin position="1"/>
        <end position="22"/>
    </location>
</feature>
<dbReference type="Pfam" id="PF02696">
    <property type="entry name" value="SelO"/>
    <property type="match status" value="1"/>
</dbReference>
<evidence type="ECO:0000313" key="11">
    <source>
        <dbReference type="Proteomes" id="UP000075320"/>
    </source>
</evidence>
<comment type="cofactor">
    <cofactor evidence="1">
        <name>Mg(2+)</name>
        <dbReference type="ChEBI" id="CHEBI:18420"/>
    </cofactor>
</comment>
<evidence type="ECO:0000256" key="4">
    <source>
        <dbReference type="ARBA" id="ARBA00022695"/>
    </source>
</evidence>
<evidence type="ECO:0000256" key="6">
    <source>
        <dbReference type="ARBA" id="ARBA00022741"/>
    </source>
</evidence>
<keyword evidence="9" id="KW-0732">Signal</keyword>
<evidence type="ECO:0000313" key="10">
    <source>
        <dbReference type="EMBL" id="KYG67066.1"/>
    </source>
</evidence>
<evidence type="ECO:0000256" key="7">
    <source>
        <dbReference type="ARBA" id="ARBA00022840"/>
    </source>
</evidence>